<dbReference type="Proteomes" id="UP000821866">
    <property type="component" value="Chromosome 4"/>
</dbReference>
<name>A0A9J6E4J4_RHIMP</name>
<dbReference type="AlphaFoldDB" id="A0A9J6E4J4"/>
<evidence type="ECO:0000313" key="2">
    <source>
        <dbReference type="EMBL" id="KAH8029252.1"/>
    </source>
</evidence>
<keyword evidence="3" id="KW-1185">Reference proteome</keyword>
<organism evidence="2 3">
    <name type="scientific">Rhipicephalus microplus</name>
    <name type="common">Cattle tick</name>
    <name type="synonym">Boophilus microplus</name>
    <dbReference type="NCBI Taxonomy" id="6941"/>
    <lineage>
        <taxon>Eukaryota</taxon>
        <taxon>Metazoa</taxon>
        <taxon>Ecdysozoa</taxon>
        <taxon>Arthropoda</taxon>
        <taxon>Chelicerata</taxon>
        <taxon>Arachnida</taxon>
        <taxon>Acari</taxon>
        <taxon>Parasitiformes</taxon>
        <taxon>Ixodida</taxon>
        <taxon>Ixodoidea</taxon>
        <taxon>Ixodidae</taxon>
        <taxon>Rhipicephalinae</taxon>
        <taxon>Rhipicephalus</taxon>
        <taxon>Boophilus</taxon>
    </lineage>
</organism>
<accession>A0A9J6E4J4</accession>
<protein>
    <submittedName>
        <fullName evidence="2">Uncharacterized protein</fullName>
    </submittedName>
</protein>
<dbReference type="EMBL" id="JABSTU010000006">
    <property type="protein sequence ID" value="KAH8029252.1"/>
    <property type="molecule type" value="Genomic_DNA"/>
</dbReference>
<evidence type="ECO:0000313" key="3">
    <source>
        <dbReference type="Proteomes" id="UP000821866"/>
    </source>
</evidence>
<feature type="signal peptide" evidence="1">
    <location>
        <begin position="1"/>
        <end position="24"/>
    </location>
</feature>
<feature type="chain" id="PRO_5039941464" evidence="1">
    <location>
        <begin position="25"/>
        <end position="166"/>
    </location>
</feature>
<reference evidence="2" key="1">
    <citation type="journal article" date="2020" name="Cell">
        <title>Large-Scale Comparative Analyses of Tick Genomes Elucidate Their Genetic Diversity and Vector Capacities.</title>
        <authorList>
            <consortium name="Tick Genome and Microbiome Consortium (TIGMIC)"/>
            <person name="Jia N."/>
            <person name="Wang J."/>
            <person name="Shi W."/>
            <person name="Du L."/>
            <person name="Sun Y."/>
            <person name="Zhan W."/>
            <person name="Jiang J.F."/>
            <person name="Wang Q."/>
            <person name="Zhang B."/>
            <person name="Ji P."/>
            <person name="Bell-Sakyi L."/>
            <person name="Cui X.M."/>
            <person name="Yuan T.T."/>
            <person name="Jiang B.G."/>
            <person name="Yang W.F."/>
            <person name="Lam T.T."/>
            <person name="Chang Q.C."/>
            <person name="Ding S.J."/>
            <person name="Wang X.J."/>
            <person name="Zhu J.G."/>
            <person name="Ruan X.D."/>
            <person name="Zhao L."/>
            <person name="Wei J.T."/>
            <person name="Ye R.Z."/>
            <person name="Que T.C."/>
            <person name="Du C.H."/>
            <person name="Zhou Y.H."/>
            <person name="Cheng J.X."/>
            <person name="Dai P.F."/>
            <person name="Guo W.B."/>
            <person name="Han X.H."/>
            <person name="Huang E.J."/>
            <person name="Li L.F."/>
            <person name="Wei W."/>
            <person name="Gao Y.C."/>
            <person name="Liu J.Z."/>
            <person name="Shao H.Z."/>
            <person name="Wang X."/>
            <person name="Wang C.C."/>
            <person name="Yang T.C."/>
            <person name="Huo Q.B."/>
            <person name="Li W."/>
            <person name="Chen H.Y."/>
            <person name="Chen S.E."/>
            <person name="Zhou L.G."/>
            <person name="Ni X.B."/>
            <person name="Tian J.H."/>
            <person name="Sheng Y."/>
            <person name="Liu T."/>
            <person name="Pan Y.S."/>
            <person name="Xia L.Y."/>
            <person name="Li J."/>
            <person name="Zhao F."/>
            <person name="Cao W.C."/>
        </authorList>
    </citation>
    <scope>NUCLEOTIDE SEQUENCE</scope>
    <source>
        <strain evidence="2">Rmic-2018</strain>
    </source>
</reference>
<keyword evidence="1" id="KW-0732">Signal</keyword>
<sequence>MLTKPVLFIAQVLLIGGVLSGSAGQPPSPPFLGSAFFWLPASRMPASSSPRIEATFDHLAYQPCENYVTLRLTTSPTKAAIKHGLQRFYFSGHGDVKSTMLTKPVLFIAQVLLIGGVLSGSAGQPPSPPFLGSAFFWLPASRMPASSFPESKQLLITWPINHVKTT</sequence>
<gene>
    <name evidence="2" type="ORF">HPB51_024426</name>
</gene>
<proteinExistence type="predicted"/>
<comment type="caution">
    <text evidence="2">The sequence shown here is derived from an EMBL/GenBank/DDBJ whole genome shotgun (WGS) entry which is preliminary data.</text>
</comment>
<reference evidence="2" key="2">
    <citation type="submission" date="2021-09" db="EMBL/GenBank/DDBJ databases">
        <authorList>
            <person name="Jia N."/>
            <person name="Wang J."/>
            <person name="Shi W."/>
            <person name="Du L."/>
            <person name="Sun Y."/>
            <person name="Zhan W."/>
            <person name="Jiang J."/>
            <person name="Wang Q."/>
            <person name="Zhang B."/>
            <person name="Ji P."/>
            <person name="Sakyi L.B."/>
            <person name="Cui X."/>
            <person name="Yuan T."/>
            <person name="Jiang B."/>
            <person name="Yang W."/>
            <person name="Lam T.T.-Y."/>
            <person name="Chang Q."/>
            <person name="Ding S."/>
            <person name="Wang X."/>
            <person name="Zhu J."/>
            <person name="Ruan X."/>
            <person name="Zhao L."/>
            <person name="Wei J."/>
            <person name="Que T."/>
            <person name="Du C."/>
            <person name="Cheng J."/>
            <person name="Dai P."/>
            <person name="Han X."/>
            <person name="Huang E."/>
            <person name="Gao Y."/>
            <person name="Liu J."/>
            <person name="Shao H."/>
            <person name="Ye R."/>
            <person name="Li L."/>
            <person name="Wei W."/>
            <person name="Wang X."/>
            <person name="Wang C."/>
            <person name="Huo Q."/>
            <person name="Li W."/>
            <person name="Guo W."/>
            <person name="Chen H."/>
            <person name="Chen S."/>
            <person name="Zhou L."/>
            <person name="Zhou L."/>
            <person name="Ni X."/>
            <person name="Tian J."/>
            <person name="Zhou Y."/>
            <person name="Sheng Y."/>
            <person name="Liu T."/>
            <person name="Pan Y."/>
            <person name="Xia L."/>
            <person name="Li J."/>
            <person name="Zhao F."/>
            <person name="Cao W."/>
        </authorList>
    </citation>
    <scope>NUCLEOTIDE SEQUENCE</scope>
    <source>
        <strain evidence="2">Rmic-2018</strain>
        <tissue evidence="2">Larvae</tissue>
    </source>
</reference>
<evidence type="ECO:0000256" key="1">
    <source>
        <dbReference type="SAM" id="SignalP"/>
    </source>
</evidence>